<feature type="transmembrane region" description="Helical" evidence="1">
    <location>
        <begin position="12"/>
        <end position="30"/>
    </location>
</feature>
<dbReference type="eggNOG" id="ENOG503323P">
    <property type="taxonomic scope" value="Bacteria"/>
</dbReference>
<name>E8RUN0_ASTEC</name>
<gene>
    <name evidence="2" type="ordered locus">Astex_3525</name>
</gene>
<keyword evidence="1" id="KW-0472">Membrane</keyword>
<feature type="transmembrane region" description="Helical" evidence="1">
    <location>
        <begin position="42"/>
        <end position="67"/>
    </location>
</feature>
<protein>
    <submittedName>
        <fullName evidence="2">Uncharacterized protein</fullName>
    </submittedName>
</protein>
<feature type="transmembrane region" description="Helical" evidence="1">
    <location>
        <begin position="79"/>
        <end position="98"/>
    </location>
</feature>
<keyword evidence="1" id="KW-0812">Transmembrane</keyword>
<sequence>MTDTPNSRDSTFFLCLMVLIWIGMFAGFGGDIAKKYEHAQGFRYPLIVHIHAAAYVGWMVLQTLQIVLIKTGRYCAHKFLGYLGIGLLCFMLVVGPWAEIDFERRTLGEPGAKTAFMVIALSGVVMFGVLASAGVWLRRSPDAHKRLMMLALISITTAGYGRWLTRPILSGLEHLGLSTSFLTFWLAFNAAPIVLTGMIALRDFVVYRRLVPAFVWGTVFMTCVQLLSAWIYFLPEWKALAVRWIGG</sequence>
<reference evidence="3" key="1">
    <citation type="submission" date="2010-12" db="EMBL/GenBank/DDBJ databases">
        <title>Complete sequence of chromosome 2 of Asticcacaulis excentricus CB 48.</title>
        <authorList>
            <consortium name="US DOE Joint Genome Institute"/>
            <person name="Lucas S."/>
            <person name="Copeland A."/>
            <person name="Lapidus A."/>
            <person name="Cheng J.-F."/>
            <person name="Bruce D."/>
            <person name="Goodwin L."/>
            <person name="Pitluck S."/>
            <person name="Teshima H."/>
            <person name="Davenport K."/>
            <person name="Detter J.C."/>
            <person name="Han C."/>
            <person name="Tapia R."/>
            <person name="Land M."/>
            <person name="Hauser L."/>
            <person name="Jeffries C."/>
            <person name="Kyrpides N."/>
            <person name="Ivanova N."/>
            <person name="Ovchinnikova G."/>
            <person name="Brun Y.V."/>
            <person name="Woyke T."/>
        </authorList>
    </citation>
    <scope>NUCLEOTIDE SEQUENCE [LARGE SCALE GENOMIC DNA]</scope>
    <source>
        <strain evidence="3">ATCC 15261 / DSM 4724 / KCTC 12464 / NCIMB 9791 / VKM B-1370 / CB 48</strain>
    </source>
</reference>
<accession>E8RUN0</accession>
<feature type="transmembrane region" description="Helical" evidence="1">
    <location>
        <begin position="118"/>
        <end position="137"/>
    </location>
</feature>
<organism evidence="2 3">
    <name type="scientific">Asticcacaulis excentricus (strain ATCC 15261 / DSM 4724 / KCTC 12464 / NCIMB 9791 / VKM B-1370 / CB 48)</name>
    <dbReference type="NCBI Taxonomy" id="573065"/>
    <lineage>
        <taxon>Bacteria</taxon>
        <taxon>Pseudomonadati</taxon>
        <taxon>Pseudomonadota</taxon>
        <taxon>Alphaproteobacteria</taxon>
        <taxon>Caulobacterales</taxon>
        <taxon>Caulobacteraceae</taxon>
        <taxon>Asticcacaulis</taxon>
    </lineage>
</organism>
<dbReference type="KEGG" id="aex:Astex_3525"/>
<feature type="transmembrane region" description="Helical" evidence="1">
    <location>
        <begin position="213"/>
        <end position="233"/>
    </location>
</feature>
<keyword evidence="1" id="KW-1133">Transmembrane helix</keyword>
<dbReference type="RefSeq" id="WP_013480969.1">
    <property type="nucleotide sequence ID" value="NC_014817.1"/>
</dbReference>
<dbReference type="EMBL" id="CP002396">
    <property type="protein sequence ID" value="ADU15155.1"/>
    <property type="molecule type" value="Genomic_DNA"/>
</dbReference>
<keyword evidence="3" id="KW-1185">Reference proteome</keyword>
<evidence type="ECO:0000313" key="2">
    <source>
        <dbReference type="EMBL" id="ADU15155.1"/>
    </source>
</evidence>
<feature type="transmembrane region" description="Helical" evidence="1">
    <location>
        <begin position="181"/>
        <end position="201"/>
    </location>
</feature>
<proteinExistence type="predicted"/>
<dbReference type="Proteomes" id="UP000001492">
    <property type="component" value="Chromosome 2"/>
</dbReference>
<dbReference type="HOGENOM" id="CLU_075807_0_0_5"/>
<dbReference type="AlphaFoldDB" id="E8RUN0"/>
<evidence type="ECO:0000256" key="1">
    <source>
        <dbReference type="SAM" id="Phobius"/>
    </source>
</evidence>
<evidence type="ECO:0000313" key="3">
    <source>
        <dbReference type="Proteomes" id="UP000001492"/>
    </source>
</evidence>
<feature type="transmembrane region" description="Helical" evidence="1">
    <location>
        <begin position="149"/>
        <end position="169"/>
    </location>
</feature>